<dbReference type="InterPro" id="IPR007577">
    <property type="entry name" value="GlycoTrfase_DXD_sugar-bd_CS"/>
</dbReference>
<sequence>MAKAKRTNWKRIGTIAVPLIFAVVILFKVFNNSKSAADLQTLLQNLPKEINMGSSEESERKFMEKFEKFSQDMLRKQDEQARRFDRERKVLEKKIQELKQPARHATLREKLAVVFEYGTTQRFPAFVWQSWPYLDEDEKLEGDLQKNERNWANKNPGFVHEIVNDDTAAAFVHYFYSTIPEVIEAYDSLPTAILKIDFFKYLILLARGGVFADIDTDLLQPVPNWIPENVSPKEIGLIVGIEHDSKTPDWRSTYLRRLQFGNWIIQAKPGHPVIREMVAKITETTLDKKYSGQLNTNLRNDLTIMGWTGTGAWTDVIFTYFNDYVQSGVLDKITWKQFHNLKVPKLVGDVLVFPEVTFSAPRPDSDSDNQGSNPESNTALHFATHSKMKSWKSLPKAAANADK</sequence>
<keyword evidence="2" id="KW-0472">Membrane</keyword>
<dbReference type="Gene3D" id="3.90.550.20">
    <property type="match status" value="1"/>
</dbReference>
<evidence type="ECO:0000313" key="3">
    <source>
        <dbReference type="EMBL" id="QGN15046.1"/>
    </source>
</evidence>
<name>A0ABX6ETS2_KLUMA</name>
<keyword evidence="2" id="KW-0812">Transmembrane</keyword>
<feature type="transmembrane region" description="Helical" evidence="2">
    <location>
        <begin position="12"/>
        <end position="30"/>
    </location>
</feature>
<dbReference type="InterPro" id="IPR039367">
    <property type="entry name" value="Och1-like"/>
</dbReference>
<organism evidence="3 4">
    <name type="scientific">Kluyveromyces marxianus</name>
    <name type="common">Yeast</name>
    <name type="synonym">Candida kefyr</name>
    <dbReference type="NCBI Taxonomy" id="4911"/>
    <lineage>
        <taxon>Eukaryota</taxon>
        <taxon>Fungi</taxon>
        <taxon>Dikarya</taxon>
        <taxon>Ascomycota</taxon>
        <taxon>Saccharomycotina</taxon>
        <taxon>Saccharomycetes</taxon>
        <taxon>Saccharomycetales</taxon>
        <taxon>Saccharomycetaceae</taxon>
        <taxon>Kluyveromyces</taxon>
    </lineage>
</organism>
<keyword evidence="4" id="KW-1185">Reference proteome</keyword>
<keyword evidence="2" id="KW-1133">Transmembrane helix</keyword>
<evidence type="ECO:0000256" key="1">
    <source>
        <dbReference type="ARBA" id="ARBA00009003"/>
    </source>
</evidence>
<evidence type="ECO:0000313" key="4">
    <source>
        <dbReference type="Proteomes" id="UP000422736"/>
    </source>
</evidence>
<dbReference type="SUPFAM" id="SSF53448">
    <property type="entry name" value="Nucleotide-diphospho-sugar transferases"/>
    <property type="match status" value="1"/>
</dbReference>
<dbReference type="EMBL" id="CP015056">
    <property type="protein sequence ID" value="QGN15046.1"/>
    <property type="molecule type" value="Genomic_DNA"/>
</dbReference>
<protein>
    <submittedName>
        <fullName evidence="3">Glycosyltransferase HOC1</fullName>
    </submittedName>
</protein>
<dbReference type="Pfam" id="PF04488">
    <property type="entry name" value="Gly_transf_sug"/>
    <property type="match status" value="1"/>
</dbReference>
<dbReference type="InterPro" id="IPR029044">
    <property type="entry name" value="Nucleotide-diphossugar_trans"/>
</dbReference>
<proteinExistence type="inferred from homology"/>
<dbReference type="PANTHER" id="PTHR31834:SF11">
    <property type="entry name" value="GLYCOSYLTRANSFERASE HOC1-RELATED"/>
    <property type="match status" value="1"/>
</dbReference>
<evidence type="ECO:0000256" key="2">
    <source>
        <dbReference type="SAM" id="Phobius"/>
    </source>
</evidence>
<comment type="similarity">
    <text evidence="1">Belongs to the glycosyltransferase 32 family.</text>
</comment>
<accession>A0ABX6ETS2</accession>
<gene>
    <name evidence="3" type="primary">HOC1</name>
    <name evidence="3" type="ORF">FIM1_1731</name>
</gene>
<reference evidence="3 4" key="1">
    <citation type="submission" date="2016-03" db="EMBL/GenBank/DDBJ databases">
        <title>How can Kluyveromyces marxianus grow so fast - potential evolutionary course in Saccharomyces Complex revealed by comparative genomics.</title>
        <authorList>
            <person name="Mo W."/>
            <person name="Lu W."/>
            <person name="Yang X."/>
            <person name="Qi J."/>
            <person name="Lv H."/>
        </authorList>
    </citation>
    <scope>NUCLEOTIDE SEQUENCE [LARGE SCALE GENOMIC DNA]</scope>
    <source>
        <strain evidence="3 4">FIM1</strain>
    </source>
</reference>
<dbReference type="Proteomes" id="UP000422736">
    <property type="component" value="Chromosome 3"/>
</dbReference>
<dbReference type="PANTHER" id="PTHR31834">
    <property type="entry name" value="INITIATION-SPECIFIC ALPHA-1,6-MANNOSYLTRANSFERASE"/>
    <property type="match status" value="1"/>
</dbReference>